<feature type="domain" description="HNH nuclease" evidence="1">
    <location>
        <begin position="91"/>
        <end position="144"/>
    </location>
</feature>
<reference evidence="2" key="1">
    <citation type="submission" date="2023-07" db="EMBL/GenBank/DDBJ databases">
        <title>Sorghum-associated microbial communities from plants grown in Nebraska, USA.</title>
        <authorList>
            <person name="Schachtman D."/>
        </authorList>
    </citation>
    <scope>NUCLEOTIDE SEQUENCE</scope>
    <source>
        <strain evidence="2">DS1061</strain>
    </source>
</reference>
<dbReference type="SMART" id="SM00507">
    <property type="entry name" value="HNHc"/>
    <property type="match status" value="1"/>
</dbReference>
<evidence type="ECO:0000259" key="1">
    <source>
        <dbReference type="SMART" id="SM00507"/>
    </source>
</evidence>
<accession>A0AB73ISF6</accession>
<dbReference type="InterPro" id="IPR029471">
    <property type="entry name" value="HNH_5"/>
</dbReference>
<dbReference type="InterPro" id="IPR003615">
    <property type="entry name" value="HNH_nuc"/>
</dbReference>
<dbReference type="Pfam" id="PF14279">
    <property type="entry name" value="HNH_5"/>
    <property type="match status" value="1"/>
</dbReference>
<protein>
    <recommendedName>
        <fullName evidence="1">HNH nuclease domain-containing protein</fullName>
    </recommendedName>
</protein>
<name>A0AB73ISF6_9BURK</name>
<gene>
    <name evidence="2" type="ORF">J2793_007524</name>
</gene>
<proteinExistence type="predicted"/>
<dbReference type="Proteomes" id="UP001229486">
    <property type="component" value="Unassembled WGS sequence"/>
</dbReference>
<evidence type="ECO:0000313" key="2">
    <source>
        <dbReference type="EMBL" id="MDP9652049.1"/>
    </source>
</evidence>
<organism evidence="2 3">
    <name type="scientific">Paraburkholderia caledonica</name>
    <dbReference type="NCBI Taxonomy" id="134536"/>
    <lineage>
        <taxon>Bacteria</taxon>
        <taxon>Pseudomonadati</taxon>
        <taxon>Pseudomonadota</taxon>
        <taxon>Betaproteobacteria</taxon>
        <taxon>Burkholderiales</taxon>
        <taxon>Burkholderiaceae</taxon>
        <taxon>Paraburkholderia</taxon>
    </lineage>
</organism>
<dbReference type="EMBL" id="JAURTK010000056">
    <property type="protein sequence ID" value="MDP9652049.1"/>
    <property type="molecule type" value="Genomic_DNA"/>
</dbReference>
<dbReference type="RefSeq" id="WP_392396521.1">
    <property type="nucleotide sequence ID" value="NZ_JAURTK010000056.1"/>
</dbReference>
<evidence type="ECO:0000313" key="3">
    <source>
        <dbReference type="Proteomes" id="UP001229486"/>
    </source>
</evidence>
<dbReference type="CDD" id="cd00085">
    <property type="entry name" value="HNHc"/>
    <property type="match status" value="1"/>
</dbReference>
<comment type="caution">
    <text evidence="2">The sequence shown here is derived from an EMBL/GenBank/DDBJ whole genome shotgun (WGS) entry which is preliminary data.</text>
</comment>
<dbReference type="AlphaFoldDB" id="A0AB73ISF6"/>
<dbReference type="Gene3D" id="1.10.30.50">
    <property type="match status" value="1"/>
</dbReference>
<sequence>MRTLAQFTSRRAKFEAFLTERGAQILQPTNEWELLRFKTSRGTSVVYCNAKGGITPTGESDKAWAAFEKNGAWRGAPAPKKRQTGREKTLPLFNALLKRDGAGCFYCGGDTSEEDRSLEHLVAIAHGGPNHLSNLVLAHRKCNSQAGHLSVMEKIRARETNRSAP</sequence>